<protein>
    <recommendedName>
        <fullName evidence="10">Probable GTP-binding protein EngB</fullName>
    </recommendedName>
</protein>
<dbReference type="InterPro" id="IPR027417">
    <property type="entry name" value="P-loop_NTPase"/>
</dbReference>
<evidence type="ECO:0000313" key="13">
    <source>
        <dbReference type="Proteomes" id="UP000561438"/>
    </source>
</evidence>
<comment type="similarity">
    <text evidence="2 10">Belongs to the TRAFAC class TrmE-Era-EngA-EngB-Septin-like GTPase superfamily. EngB GTPase family.</text>
</comment>
<sequence length="231" mass="25316">MMDEPEANTASEAERERERAALARQAAKLFSGRVDFLLSAPQLKFLPDPSVPEIAFAGRSNVGKSSLLNAITGRKSIARASVTPGRTQELNIFEVGDPTLFRLVDMPGYGFAKAPPKVVENWKKLVRTYLRGRAVLHRTLVLIDSRHGLKDVDREMMTMLDEAAVGYRLVLTKADKLKASVLDEVAAKVAEESRKHVAAYPELHVTSAEKGLGLPELRSAILLDAGVAETR</sequence>
<name>A0A850H2Q5_9SPHN</name>
<dbReference type="EMBL" id="JABWGV010000002">
    <property type="protein sequence ID" value="NVD44857.1"/>
    <property type="molecule type" value="Genomic_DNA"/>
</dbReference>
<evidence type="ECO:0000256" key="4">
    <source>
        <dbReference type="ARBA" id="ARBA00022723"/>
    </source>
</evidence>
<reference evidence="12 13" key="1">
    <citation type="submission" date="2020-06" db="EMBL/GenBank/DDBJ databases">
        <title>Altererythrobacter sp. HHU K3-1.</title>
        <authorList>
            <person name="Zhang D."/>
            <person name="Xue H."/>
        </authorList>
    </citation>
    <scope>NUCLEOTIDE SEQUENCE [LARGE SCALE GENOMIC DNA]</scope>
    <source>
        <strain evidence="12 13">HHU K3-1</strain>
    </source>
</reference>
<dbReference type="NCBIfam" id="TIGR03598">
    <property type="entry name" value="GTPase_YsxC"/>
    <property type="match status" value="1"/>
</dbReference>
<dbReference type="CDD" id="cd01876">
    <property type="entry name" value="YihA_EngB"/>
    <property type="match status" value="1"/>
</dbReference>
<dbReference type="GO" id="GO:0005525">
    <property type="term" value="F:GTP binding"/>
    <property type="evidence" value="ECO:0007669"/>
    <property type="project" value="UniProtKB-UniRule"/>
</dbReference>
<accession>A0A850H2Q5</accession>
<comment type="cofactor">
    <cofactor evidence="1">
        <name>Mg(2+)</name>
        <dbReference type="ChEBI" id="CHEBI:18420"/>
    </cofactor>
</comment>
<dbReference type="NCBIfam" id="TIGR00231">
    <property type="entry name" value="small_GTP"/>
    <property type="match status" value="1"/>
</dbReference>
<keyword evidence="4" id="KW-0479">Metal-binding</keyword>
<dbReference type="GO" id="GO:0046872">
    <property type="term" value="F:metal ion binding"/>
    <property type="evidence" value="ECO:0007669"/>
    <property type="project" value="UniProtKB-KW"/>
</dbReference>
<evidence type="ECO:0000256" key="3">
    <source>
        <dbReference type="ARBA" id="ARBA00022618"/>
    </source>
</evidence>
<dbReference type="PANTHER" id="PTHR11649:SF13">
    <property type="entry name" value="ENGB-TYPE G DOMAIN-CONTAINING PROTEIN"/>
    <property type="match status" value="1"/>
</dbReference>
<comment type="function">
    <text evidence="10">Necessary for normal cell division and for the maintenance of normal septation.</text>
</comment>
<dbReference type="GO" id="GO:0000917">
    <property type="term" value="P:division septum assembly"/>
    <property type="evidence" value="ECO:0007669"/>
    <property type="project" value="UniProtKB-KW"/>
</dbReference>
<dbReference type="AlphaFoldDB" id="A0A850H2Q5"/>
<organism evidence="12 13">
    <name type="scientific">Qipengyuania atrilutea</name>
    <dbReference type="NCBI Taxonomy" id="2744473"/>
    <lineage>
        <taxon>Bacteria</taxon>
        <taxon>Pseudomonadati</taxon>
        <taxon>Pseudomonadota</taxon>
        <taxon>Alphaproteobacteria</taxon>
        <taxon>Sphingomonadales</taxon>
        <taxon>Erythrobacteraceae</taxon>
        <taxon>Qipengyuania</taxon>
    </lineage>
</organism>
<gene>
    <name evidence="10" type="primary">engB</name>
    <name evidence="12" type="ORF">HUV48_07460</name>
</gene>
<keyword evidence="8 10" id="KW-0717">Septation</keyword>
<dbReference type="Pfam" id="PF01926">
    <property type="entry name" value="MMR_HSR1"/>
    <property type="match status" value="1"/>
</dbReference>
<dbReference type="PANTHER" id="PTHR11649">
    <property type="entry name" value="MSS1/TRME-RELATED GTP-BINDING PROTEIN"/>
    <property type="match status" value="1"/>
</dbReference>
<evidence type="ECO:0000256" key="5">
    <source>
        <dbReference type="ARBA" id="ARBA00022741"/>
    </source>
</evidence>
<dbReference type="Proteomes" id="UP000561438">
    <property type="component" value="Unassembled WGS sequence"/>
</dbReference>
<dbReference type="Gene3D" id="3.40.50.300">
    <property type="entry name" value="P-loop containing nucleotide triphosphate hydrolases"/>
    <property type="match status" value="1"/>
</dbReference>
<evidence type="ECO:0000259" key="11">
    <source>
        <dbReference type="PROSITE" id="PS51706"/>
    </source>
</evidence>
<keyword evidence="3 10" id="KW-0132">Cell division</keyword>
<evidence type="ECO:0000256" key="7">
    <source>
        <dbReference type="ARBA" id="ARBA00023134"/>
    </source>
</evidence>
<dbReference type="InterPro" id="IPR005225">
    <property type="entry name" value="Small_GTP-bd"/>
</dbReference>
<dbReference type="InterPro" id="IPR030393">
    <property type="entry name" value="G_ENGB_dom"/>
</dbReference>
<evidence type="ECO:0000256" key="9">
    <source>
        <dbReference type="ARBA" id="ARBA00023306"/>
    </source>
</evidence>
<evidence type="ECO:0000256" key="6">
    <source>
        <dbReference type="ARBA" id="ARBA00022842"/>
    </source>
</evidence>
<dbReference type="SUPFAM" id="SSF52540">
    <property type="entry name" value="P-loop containing nucleoside triphosphate hydrolases"/>
    <property type="match status" value="1"/>
</dbReference>
<keyword evidence="5 10" id="KW-0547">Nucleotide-binding</keyword>
<feature type="domain" description="EngB-type G" evidence="11">
    <location>
        <begin position="50"/>
        <end position="227"/>
    </location>
</feature>
<dbReference type="InterPro" id="IPR019987">
    <property type="entry name" value="GTP-bd_ribosome_bio_YsxC"/>
</dbReference>
<keyword evidence="13" id="KW-1185">Reference proteome</keyword>
<keyword evidence="9 10" id="KW-0131">Cell cycle</keyword>
<evidence type="ECO:0000313" key="12">
    <source>
        <dbReference type="EMBL" id="NVD44857.1"/>
    </source>
</evidence>
<dbReference type="GO" id="GO:0005829">
    <property type="term" value="C:cytosol"/>
    <property type="evidence" value="ECO:0007669"/>
    <property type="project" value="TreeGrafter"/>
</dbReference>
<dbReference type="HAMAP" id="MF_00321">
    <property type="entry name" value="GTPase_EngB"/>
    <property type="match status" value="1"/>
</dbReference>
<comment type="caution">
    <text evidence="12">The sequence shown here is derived from an EMBL/GenBank/DDBJ whole genome shotgun (WGS) entry which is preliminary data.</text>
</comment>
<evidence type="ECO:0000256" key="1">
    <source>
        <dbReference type="ARBA" id="ARBA00001946"/>
    </source>
</evidence>
<evidence type="ECO:0000256" key="10">
    <source>
        <dbReference type="HAMAP-Rule" id="MF_00321"/>
    </source>
</evidence>
<evidence type="ECO:0000256" key="2">
    <source>
        <dbReference type="ARBA" id="ARBA00009638"/>
    </source>
</evidence>
<proteinExistence type="inferred from homology"/>
<keyword evidence="6" id="KW-0460">Magnesium</keyword>
<dbReference type="InterPro" id="IPR006073">
    <property type="entry name" value="GTP-bd"/>
</dbReference>
<evidence type="ECO:0000256" key="8">
    <source>
        <dbReference type="ARBA" id="ARBA00023210"/>
    </source>
</evidence>
<keyword evidence="7 10" id="KW-0342">GTP-binding</keyword>
<dbReference type="PROSITE" id="PS51706">
    <property type="entry name" value="G_ENGB"/>
    <property type="match status" value="1"/>
</dbReference>